<evidence type="ECO:0000256" key="3">
    <source>
        <dbReference type="ARBA" id="ARBA00022741"/>
    </source>
</evidence>
<evidence type="ECO:0000313" key="7">
    <source>
        <dbReference type="Proteomes" id="UP000264071"/>
    </source>
</evidence>
<dbReference type="GO" id="GO:0035435">
    <property type="term" value="P:phosphate ion transmembrane transport"/>
    <property type="evidence" value="ECO:0007669"/>
    <property type="project" value="InterPro"/>
</dbReference>
<dbReference type="PROSITE" id="PS50893">
    <property type="entry name" value="ABC_TRANSPORTER_2"/>
    <property type="match status" value="1"/>
</dbReference>
<dbReference type="CDD" id="cd03260">
    <property type="entry name" value="ABC_PstB_phosphate_transporter"/>
    <property type="match status" value="1"/>
</dbReference>
<keyword evidence="1" id="KW-0813">Transport</keyword>
<feature type="domain" description="ABC transporter" evidence="5">
    <location>
        <begin position="13"/>
        <end position="260"/>
    </location>
</feature>
<comment type="caution">
    <text evidence="6">The sequence shown here is derived from an EMBL/GenBank/DDBJ whole genome shotgun (WGS) entry which is preliminary data.</text>
</comment>
<dbReference type="PANTHER" id="PTHR43423:SF1">
    <property type="entry name" value="ABC TRANSPORTER I FAMILY MEMBER 17"/>
    <property type="match status" value="1"/>
</dbReference>
<dbReference type="InterPro" id="IPR017871">
    <property type="entry name" value="ABC_transporter-like_CS"/>
</dbReference>
<dbReference type="Gene3D" id="3.40.50.300">
    <property type="entry name" value="P-loop containing nucleotide triphosphate hydrolases"/>
    <property type="match status" value="1"/>
</dbReference>
<dbReference type="InterPro" id="IPR003593">
    <property type="entry name" value="AAA+_ATPase"/>
</dbReference>
<accession>A0A3D4V4J1</accession>
<evidence type="ECO:0000256" key="2">
    <source>
        <dbReference type="ARBA" id="ARBA00022592"/>
    </source>
</evidence>
<organism evidence="6 7">
    <name type="scientific">Gemmatimonas aurantiaca</name>
    <dbReference type="NCBI Taxonomy" id="173480"/>
    <lineage>
        <taxon>Bacteria</taxon>
        <taxon>Pseudomonadati</taxon>
        <taxon>Gemmatimonadota</taxon>
        <taxon>Gemmatimonadia</taxon>
        <taxon>Gemmatimonadales</taxon>
        <taxon>Gemmatimonadaceae</taxon>
        <taxon>Gemmatimonas</taxon>
    </lineage>
</organism>
<dbReference type="SMART" id="SM00382">
    <property type="entry name" value="AAA"/>
    <property type="match status" value="1"/>
</dbReference>
<dbReference type="Pfam" id="PF00005">
    <property type="entry name" value="ABC_tran"/>
    <property type="match status" value="1"/>
</dbReference>
<keyword evidence="3" id="KW-0547">Nucleotide-binding</keyword>
<dbReference type="OMA" id="AFMYMGD"/>
<dbReference type="GO" id="GO:0005524">
    <property type="term" value="F:ATP binding"/>
    <property type="evidence" value="ECO:0007669"/>
    <property type="project" value="UniProtKB-KW"/>
</dbReference>
<dbReference type="GO" id="GO:0016887">
    <property type="term" value="F:ATP hydrolysis activity"/>
    <property type="evidence" value="ECO:0007669"/>
    <property type="project" value="InterPro"/>
</dbReference>
<dbReference type="InterPro" id="IPR027417">
    <property type="entry name" value="P-loop_NTPase"/>
</dbReference>
<dbReference type="AlphaFoldDB" id="A0A3D4V4J1"/>
<dbReference type="EMBL" id="DPIY01000002">
    <property type="protein sequence ID" value="HCT56039.1"/>
    <property type="molecule type" value="Genomic_DNA"/>
</dbReference>
<reference evidence="6 7" key="1">
    <citation type="journal article" date="2018" name="Nat. Biotechnol.">
        <title>A standardized bacterial taxonomy based on genome phylogeny substantially revises the tree of life.</title>
        <authorList>
            <person name="Parks D.H."/>
            <person name="Chuvochina M."/>
            <person name="Waite D.W."/>
            <person name="Rinke C."/>
            <person name="Skarshewski A."/>
            <person name="Chaumeil P.A."/>
            <person name="Hugenholtz P."/>
        </authorList>
    </citation>
    <scope>NUCLEOTIDE SEQUENCE [LARGE SCALE GENOMIC DNA]</scope>
    <source>
        <strain evidence="6">UBA8844</strain>
    </source>
</reference>
<dbReference type="GO" id="GO:0005315">
    <property type="term" value="F:phosphate transmembrane transporter activity"/>
    <property type="evidence" value="ECO:0007669"/>
    <property type="project" value="InterPro"/>
</dbReference>
<dbReference type="PROSITE" id="PS00211">
    <property type="entry name" value="ABC_TRANSPORTER_1"/>
    <property type="match status" value="1"/>
</dbReference>
<evidence type="ECO:0000259" key="5">
    <source>
        <dbReference type="PROSITE" id="PS50893"/>
    </source>
</evidence>
<dbReference type="GO" id="GO:0016020">
    <property type="term" value="C:membrane"/>
    <property type="evidence" value="ECO:0007669"/>
    <property type="project" value="InterPro"/>
</dbReference>
<dbReference type="InterPro" id="IPR003439">
    <property type="entry name" value="ABC_transporter-like_ATP-bd"/>
</dbReference>
<dbReference type="SUPFAM" id="SSF52540">
    <property type="entry name" value="P-loop containing nucleoside triphosphate hydrolases"/>
    <property type="match status" value="1"/>
</dbReference>
<evidence type="ECO:0000313" key="6">
    <source>
        <dbReference type="EMBL" id="HCT56039.1"/>
    </source>
</evidence>
<sequence length="265" mass="28557">MAESSSVPRSPAVQIERLSAGFGPRNVLYGMSLTAEAGRVTALIGPSGCGKSTALRCINRLHERDATAWVRGVVSLVDAPRVSDVYAAGTDVSALRQRIGMVFQYPTPFVTQSIFDNVAAGVRVGQPGIARARLEQAVEEALVRAGLWREVADRLRSSAMALSGGQQQRLCIARALAVHPDVLLLDEPTASLDPIATQRIEELLYDLRGSVTMLLVTHNMQQAARISDTTAVLLDGLIVECAPTRQLFTTPRDSRAEAYVMGRFG</sequence>
<protein>
    <submittedName>
        <fullName evidence="6">Phosphate ABC transporter ATP-binding protein</fullName>
    </submittedName>
</protein>
<gene>
    <name evidence="6" type="primary">pstB</name>
    <name evidence="6" type="ORF">DGD08_02375</name>
</gene>
<dbReference type="PANTHER" id="PTHR43423">
    <property type="entry name" value="ABC TRANSPORTER I FAMILY MEMBER 17"/>
    <property type="match status" value="1"/>
</dbReference>
<dbReference type="InterPro" id="IPR005670">
    <property type="entry name" value="PstB-like"/>
</dbReference>
<proteinExistence type="predicted"/>
<keyword evidence="4 6" id="KW-0067">ATP-binding</keyword>
<name>A0A3D4V4J1_9BACT</name>
<evidence type="ECO:0000256" key="4">
    <source>
        <dbReference type="ARBA" id="ARBA00022840"/>
    </source>
</evidence>
<evidence type="ECO:0000256" key="1">
    <source>
        <dbReference type="ARBA" id="ARBA00022448"/>
    </source>
</evidence>
<dbReference type="Proteomes" id="UP000264071">
    <property type="component" value="Unassembled WGS sequence"/>
</dbReference>
<keyword evidence="2" id="KW-0592">Phosphate transport</keyword>